<keyword evidence="2 4" id="KW-0863">Zinc-finger</keyword>
<dbReference type="EMBL" id="QPFP01000068">
    <property type="protein sequence ID" value="TEB24297.1"/>
    <property type="molecule type" value="Genomic_DNA"/>
</dbReference>
<keyword evidence="3" id="KW-0862">Zinc</keyword>
<evidence type="ECO:0000256" key="1">
    <source>
        <dbReference type="ARBA" id="ARBA00022723"/>
    </source>
</evidence>
<name>A0A4Y7SR07_COPMI</name>
<evidence type="ECO:0000256" key="3">
    <source>
        <dbReference type="ARBA" id="ARBA00022833"/>
    </source>
</evidence>
<dbReference type="AlphaFoldDB" id="A0A4Y7SR07"/>
<feature type="region of interest" description="Disordered" evidence="5">
    <location>
        <begin position="522"/>
        <end position="541"/>
    </location>
</feature>
<sequence>MPKNTPTNRKSKWSELEALVMEGKADTISTPQIFDMFSSVDPEDYSIPILRLALSGLKIEHLPDLHMKKHKPASQERAYGCFCLLSRVGLAFHANPQIEAPAVDLITSQSEGICGWAHWHAIAWKYVLHSKNPTISSTNRQVYIDLAKLLLNVLSLPGDAVLGAFLATRHFVPTLLQLWTATDKDSLYLIGLELQGDPILSLLMETLNAPQGFEAILERLNSRKVDASEFARALTGRVTQARRTISESNPPEGIFSLSQYLVSITEWFLDIKANIASPMLRRAFERTNYLSEFVLLLNFISVAIEQGKVPPGSQLSLHDLVPLLKAVRATIDVSYRAPRNWAKLVEGKIEAVYTRILRATPASRETDYGHIRTTLGVLKLFTVYPAMLNPMIAWGHEDRDSIRNVAAQLPDTENTIKLKQFMVAGVERADIYWRLRESKQLFICDNSSCNGLKRHTTSLSQQCASCSSFLYCSPDCQRADWERHHKAECVSAKTDYRIQRGRGTWYSHKARLFHERLLASDFNERPKDPPKPQQGTSTNGPFRHHIITYWSGAPRHEQLMVNYKSAEWLNRPNVELEQDYVVPRLRSLGRKYAAASKQASSDLRLVEGVFPLGPLAHQINLVVLLRRVGLRYEVVYSIPRRGIKDITRD</sequence>
<dbReference type="Gene3D" id="6.10.140.2220">
    <property type="match status" value="1"/>
</dbReference>
<protein>
    <recommendedName>
        <fullName evidence="6">MYND-type domain-containing protein</fullName>
    </recommendedName>
</protein>
<dbReference type="SUPFAM" id="SSF144232">
    <property type="entry name" value="HIT/MYND zinc finger-like"/>
    <property type="match status" value="1"/>
</dbReference>
<keyword evidence="1" id="KW-0479">Metal-binding</keyword>
<evidence type="ECO:0000256" key="2">
    <source>
        <dbReference type="ARBA" id="ARBA00022771"/>
    </source>
</evidence>
<dbReference type="Pfam" id="PF01753">
    <property type="entry name" value="zf-MYND"/>
    <property type="match status" value="1"/>
</dbReference>
<evidence type="ECO:0000256" key="4">
    <source>
        <dbReference type="PROSITE-ProRule" id="PRU00134"/>
    </source>
</evidence>
<keyword evidence="8" id="KW-1185">Reference proteome</keyword>
<evidence type="ECO:0000313" key="8">
    <source>
        <dbReference type="Proteomes" id="UP000298030"/>
    </source>
</evidence>
<evidence type="ECO:0000256" key="5">
    <source>
        <dbReference type="SAM" id="MobiDB-lite"/>
    </source>
</evidence>
<evidence type="ECO:0000313" key="7">
    <source>
        <dbReference type="EMBL" id="TEB24297.1"/>
    </source>
</evidence>
<dbReference type="GO" id="GO:0008270">
    <property type="term" value="F:zinc ion binding"/>
    <property type="evidence" value="ECO:0007669"/>
    <property type="project" value="UniProtKB-KW"/>
</dbReference>
<comment type="caution">
    <text evidence="7">The sequence shown here is derived from an EMBL/GenBank/DDBJ whole genome shotgun (WGS) entry which is preliminary data.</text>
</comment>
<accession>A0A4Y7SR07</accession>
<proteinExistence type="predicted"/>
<dbReference type="OrthoDB" id="3020010at2759"/>
<reference evidence="7 8" key="1">
    <citation type="journal article" date="2019" name="Nat. Ecol. Evol.">
        <title>Megaphylogeny resolves global patterns of mushroom evolution.</title>
        <authorList>
            <person name="Varga T."/>
            <person name="Krizsan K."/>
            <person name="Foldi C."/>
            <person name="Dima B."/>
            <person name="Sanchez-Garcia M."/>
            <person name="Sanchez-Ramirez S."/>
            <person name="Szollosi G.J."/>
            <person name="Szarkandi J.G."/>
            <person name="Papp V."/>
            <person name="Albert L."/>
            <person name="Andreopoulos W."/>
            <person name="Angelini C."/>
            <person name="Antonin V."/>
            <person name="Barry K.W."/>
            <person name="Bougher N.L."/>
            <person name="Buchanan P."/>
            <person name="Buyck B."/>
            <person name="Bense V."/>
            <person name="Catcheside P."/>
            <person name="Chovatia M."/>
            <person name="Cooper J."/>
            <person name="Damon W."/>
            <person name="Desjardin D."/>
            <person name="Finy P."/>
            <person name="Geml J."/>
            <person name="Haridas S."/>
            <person name="Hughes K."/>
            <person name="Justo A."/>
            <person name="Karasinski D."/>
            <person name="Kautmanova I."/>
            <person name="Kiss B."/>
            <person name="Kocsube S."/>
            <person name="Kotiranta H."/>
            <person name="LaButti K.M."/>
            <person name="Lechner B.E."/>
            <person name="Liimatainen K."/>
            <person name="Lipzen A."/>
            <person name="Lukacs Z."/>
            <person name="Mihaltcheva S."/>
            <person name="Morgado L.N."/>
            <person name="Niskanen T."/>
            <person name="Noordeloos M.E."/>
            <person name="Ohm R.A."/>
            <person name="Ortiz-Santana B."/>
            <person name="Ovrebo C."/>
            <person name="Racz N."/>
            <person name="Riley R."/>
            <person name="Savchenko A."/>
            <person name="Shiryaev A."/>
            <person name="Soop K."/>
            <person name="Spirin V."/>
            <person name="Szebenyi C."/>
            <person name="Tomsovsky M."/>
            <person name="Tulloss R.E."/>
            <person name="Uehling J."/>
            <person name="Grigoriev I.V."/>
            <person name="Vagvolgyi C."/>
            <person name="Papp T."/>
            <person name="Martin F.M."/>
            <person name="Miettinen O."/>
            <person name="Hibbett D.S."/>
            <person name="Nagy L.G."/>
        </authorList>
    </citation>
    <scope>NUCLEOTIDE SEQUENCE [LARGE SCALE GENOMIC DNA]</scope>
    <source>
        <strain evidence="7 8">FP101781</strain>
    </source>
</reference>
<organism evidence="7 8">
    <name type="scientific">Coprinellus micaceus</name>
    <name type="common">Glistening ink-cap mushroom</name>
    <name type="synonym">Coprinus micaceus</name>
    <dbReference type="NCBI Taxonomy" id="71717"/>
    <lineage>
        <taxon>Eukaryota</taxon>
        <taxon>Fungi</taxon>
        <taxon>Dikarya</taxon>
        <taxon>Basidiomycota</taxon>
        <taxon>Agaricomycotina</taxon>
        <taxon>Agaricomycetes</taxon>
        <taxon>Agaricomycetidae</taxon>
        <taxon>Agaricales</taxon>
        <taxon>Agaricineae</taxon>
        <taxon>Psathyrellaceae</taxon>
        <taxon>Coprinellus</taxon>
    </lineage>
</organism>
<evidence type="ECO:0000259" key="6">
    <source>
        <dbReference type="PROSITE" id="PS50865"/>
    </source>
</evidence>
<gene>
    <name evidence="7" type="ORF">FA13DRAFT_1739339</name>
</gene>
<dbReference type="PROSITE" id="PS50865">
    <property type="entry name" value="ZF_MYND_2"/>
    <property type="match status" value="1"/>
</dbReference>
<dbReference type="Proteomes" id="UP000298030">
    <property type="component" value="Unassembled WGS sequence"/>
</dbReference>
<feature type="domain" description="MYND-type" evidence="6">
    <location>
        <begin position="446"/>
        <end position="489"/>
    </location>
</feature>
<dbReference type="InterPro" id="IPR002893">
    <property type="entry name" value="Znf_MYND"/>
</dbReference>